<evidence type="ECO:0000259" key="6">
    <source>
        <dbReference type="SMART" id="SM00237"/>
    </source>
</evidence>
<keyword evidence="4" id="KW-0406">Ion transport</keyword>
<dbReference type="InterPro" id="IPR051171">
    <property type="entry name" value="CaCA"/>
</dbReference>
<keyword evidence="1" id="KW-0732">Signal</keyword>
<feature type="region of interest" description="Disordered" evidence="5">
    <location>
        <begin position="529"/>
        <end position="555"/>
    </location>
</feature>
<organism evidence="7 8">
    <name type="scientific">Floridaenema flaviceps BLCC-F50</name>
    <dbReference type="NCBI Taxonomy" id="3153642"/>
    <lineage>
        <taxon>Bacteria</taxon>
        <taxon>Bacillati</taxon>
        <taxon>Cyanobacteriota</taxon>
        <taxon>Cyanophyceae</taxon>
        <taxon>Oscillatoriophycideae</taxon>
        <taxon>Aerosakkonematales</taxon>
        <taxon>Aerosakkonemataceae</taxon>
        <taxon>Floridanema</taxon>
        <taxon>Floridanema flaviceps</taxon>
    </lineage>
</organism>
<feature type="region of interest" description="Disordered" evidence="5">
    <location>
        <begin position="402"/>
        <end position="424"/>
    </location>
</feature>
<evidence type="ECO:0000313" key="8">
    <source>
        <dbReference type="Proteomes" id="UP001576784"/>
    </source>
</evidence>
<dbReference type="InterPro" id="IPR059226">
    <property type="entry name" value="Choice_anch_Q_dom"/>
</dbReference>
<comment type="caution">
    <text evidence="7">The sequence shown here is derived from an EMBL/GenBank/DDBJ whole genome shotgun (WGS) entry which is preliminary data.</text>
</comment>
<feature type="domain" description="Calx-beta" evidence="6">
    <location>
        <begin position="784"/>
        <end position="885"/>
    </location>
</feature>
<feature type="region of interest" description="Disordered" evidence="5">
    <location>
        <begin position="118"/>
        <end position="146"/>
    </location>
</feature>
<dbReference type="InterPro" id="IPR038081">
    <property type="entry name" value="CalX-like_sf"/>
</dbReference>
<protein>
    <submittedName>
        <fullName evidence="7">DUF4347 domain-containing protein</fullName>
    </submittedName>
</protein>
<gene>
    <name evidence="7" type="ORF">ACE1CI_18720</name>
</gene>
<name>A0ABV4XTE8_9CYAN</name>
<dbReference type="SMART" id="SM00237">
    <property type="entry name" value="Calx_beta"/>
    <property type="match status" value="4"/>
</dbReference>
<dbReference type="SUPFAM" id="SSF141072">
    <property type="entry name" value="CalX-like"/>
    <property type="match status" value="4"/>
</dbReference>
<dbReference type="Pfam" id="PF14252">
    <property type="entry name" value="DUF4347"/>
    <property type="match status" value="2"/>
</dbReference>
<evidence type="ECO:0000256" key="4">
    <source>
        <dbReference type="ARBA" id="ARBA00023065"/>
    </source>
</evidence>
<keyword evidence="8" id="KW-1185">Reference proteome</keyword>
<feature type="domain" description="Calx-beta" evidence="6">
    <location>
        <begin position="899"/>
        <end position="1005"/>
    </location>
</feature>
<feature type="non-terminal residue" evidence="7">
    <location>
        <position position="1289"/>
    </location>
</feature>
<dbReference type="EMBL" id="JBHFNR010000138">
    <property type="protein sequence ID" value="MFB2894946.1"/>
    <property type="molecule type" value="Genomic_DNA"/>
</dbReference>
<dbReference type="PANTHER" id="PTHR11878:SF65">
    <property type="entry name" value="NA_CA-EXCHANGE PROTEIN, ISOFORM G"/>
    <property type="match status" value="1"/>
</dbReference>
<proteinExistence type="predicted"/>
<evidence type="ECO:0000256" key="5">
    <source>
        <dbReference type="SAM" id="MobiDB-lite"/>
    </source>
</evidence>
<dbReference type="InterPro" id="IPR025592">
    <property type="entry name" value="DUF4347"/>
</dbReference>
<evidence type="ECO:0000256" key="2">
    <source>
        <dbReference type="ARBA" id="ARBA00022737"/>
    </source>
</evidence>
<dbReference type="Proteomes" id="UP001576784">
    <property type="component" value="Unassembled WGS sequence"/>
</dbReference>
<evidence type="ECO:0000256" key="1">
    <source>
        <dbReference type="ARBA" id="ARBA00022729"/>
    </source>
</evidence>
<dbReference type="Gene3D" id="2.60.40.2030">
    <property type="match status" value="4"/>
</dbReference>
<dbReference type="PRINTS" id="PR01228">
    <property type="entry name" value="EGGSHELL"/>
</dbReference>
<keyword evidence="2" id="KW-0677">Repeat</keyword>
<keyword evidence="4" id="KW-0813">Transport</keyword>
<dbReference type="Pfam" id="PF03160">
    <property type="entry name" value="Calx-beta"/>
    <property type="match status" value="3"/>
</dbReference>
<feature type="domain" description="Calx-beta" evidence="6">
    <location>
        <begin position="1137"/>
        <end position="1243"/>
    </location>
</feature>
<feature type="compositionally biased region" description="Low complexity" evidence="5">
    <location>
        <begin position="402"/>
        <end position="412"/>
    </location>
</feature>
<dbReference type="RefSeq" id="WP_413264588.1">
    <property type="nucleotide sequence ID" value="NZ_JBHFNR010000138.1"/>
</dbReference>
<dbReference type="NCBIfam" id="NF041518">
    <property type="entry name" value="choice_anch_Q"/>
    <property type="match status" value="1"/>
</dbReference>
<dbReference type="InterPro" id="IPR003644">
    <property type="entry name" value="Calx_beta"/>
</dbReference>
<evidence type="ECO:0000256" key="3">
    <source>
        <dbReference type="ARBA" id="ARBA00022837"/>
    </source>
</evidence>
<feature type="domain" description="Calx-beta" evidence="6">
    <location>
        <begin position="1019"/>
        <end position="1124"/>
    </location>
</feature>
<evidence type="ECO:0000313" key="7">
    <source>
        <dbReference type="EMBL" id="MFB2894946.1"/>
    </source>
</evidence>
<dbReference type="PANTHER" id="PTHR11878">
    <property type="entry name" value="SODIUM/CALCIUM EXCHANGER"/>
    <property type="match status" value="1"/>
</dbReference>
<reference evidence="7 8" key="1">
    <citation type="submission" date="2024-09" db="EMBL/GenBank/DDBJ databases">
        <title>Floridaenema gen nov. (Aerosakkonemataceae, Aerosakkonematales ord. nov., Cyanobacteria) from benthic tropical and subtropical fresh waters, with the description of four new species.</title>
        <authorList>
            <person name="Moretto J.A."/>
            <person name="Berthold D.E."/>
            <person name="Lefler F.W."/>
            <person name="Huang I.-S."/>
            <person name="Laughinghouse H. IV."/>
        </authorList>
    </citation>
    <scope>NUCLEOTIDE SEQUENCE [LARGE SCALE GENOMIC DNA]</scope>
    <source>
        <strain evidence="7 8">BLCC-F50</strain>
    </source>
</reference>
<keyword evidence="3" id="KW-0106">Calcium</keyword>
<sequence>MTDIFSSNSQQKSIVFIDAAVEDYQSLIAGVDSTSEIIVLDPTKDGIYQMTDVLASRSDISAVHIVSHGSPGSLQLGNGSLNSGNIEDYAAQLSQWRNSLTDDADILIYGCNVAGDPPQPPLNKGGLSESEPPLVKGLSESEPPLNKGGQGGINFLQRFADLTGADFAASDDLTGSAAAGGDWDFEVKLGNIEAPLAFQLGVLEAYNHVLNNIALTINPSANPTDAVNELINAINTANSTAGADTITLFAGGNYNLTAVDNWWYGPNGLPAIASDITIDGQGATIKRDASLARLRFFYVGADASKAETLNYNTPGAGQLTLKNLTLENGLALGGSSAMGGGGAGMGGAIFNQGSLTVEGVTFTGNTAKGGSNGVSGLGVGGGGMGQDATSANGGGFGGAVTPAGSSGGTSSSFGGGGGGGFRPIDNGSNGSNFFGAAGGGISNGMGGSGGDSGGGSGGGSGGNGSGGGGYGFGNGGIGGGGGGFGGGGFGGGVSSGGVSSAGGGGGIGGGGGGSGSMNGGGSNGGGGGGGFGGGGGSSNGGSGSDSRGGFGGGGGNGGNGGFGGGDGGFGGGGSGAGMGGAIFNHNGTVTLTNSTLSGNTAVGGNSTFFSDSGSGFGAALFNLNGNVTINNSTLAFNTNKAGTGGFSAQAGGAVYNLAYDSSTVVNATLTLNNTIISNTTGGSDLINNKPSTVADGATNKGIATVNATAPNIILTNSNTGGTFNGTPITTNPNLGALAANGGFTKTHAITTGSSALEAGDNSKVPAGVTTDQRGTGFARISGTVDIGAFEYRQLPTVNFSQATYQVNEDGTVIGAAVTINRTGDISSLGSVQVQLSNGTATGGTDFNNTTQTINFLANETSKTVTIPITDDTLLEGNENLSLTLANPTGGFVLGTQKTSTLTIVDNDALVQFSQATYQFNENGTVIGATVTINRTGSIASAGSVQVQFANGTATGGTQPFATGTDFDNTTQTINFASGETSKTVTIPINEDTLVEGNENLTLTLVNPSTNFVLGTQKTATVDIIDNDSDVTLAVSPSSVAEDGTNNLSYTFTRTGVTSTPLTVNFTVGGSATYNTDYTVSGANTFNGSTGTVTFAANSTTATITIDPTADAILEPDETVELTLAAGSNYNVVTNSTFTGTITNDDTGVEFSQATYQVNENGTVIGANVTINRIGDITSAGSVQVQLSNGTATGGIQPFTPGTDFNNAIQTINFASGETSHTVTIPINDDTLVEGDENLTLTLANPSTNFVLGTQKTANLTIVDNDALVQFSQATYQVNENGTVIGAALT</sequence>
<accession>A0ABV4XTE8</accession>